<dbReference type="Gene3D" id="1.10.1740.10">
    <property type="match status" value="1"/>
</dbReference>
<evidence type="ECO:0000256" key="2">
    <source>
        <dbReference type="ARBA" id="ARBA00023082"/>
    </source>
</evidence>
<dbReference type="InterPro" id="IPR000943">
    <property type="entry name" value="RNA_pol_sigma70"/>
</dbReference>
<dbReference type="PRINTS" id="PR00046">
    <property type="entry name" value="SIGMA70FCT"/>
</dbReference>
<dbReference type="InterPro" id="IPR007630">
    <property type="entry name" value="RNA_pol_sigma70_r4"/>
</dbReference>
<dbReference type="PANTHER" id="PTHR30385">
    <property type="entry name" value="SIGMA FACTOR F FLAGELLAR"/>
    <property type="match status" value="1"/>
</dbReference>
<reference evidence="8 9" key="1">
    <citation type="submission" date="2017-09" db="EMBL/GenBank/DDBJ databases">
        <title>Sphingomonas ginsenosidimutans KACC 14949, whole genome shotgun sequence.</title>
        <authorList>
            <person name="Feng G."/>
            <person name="Zhu H."/>
        </authorList>
    </citation>
    <scope>NUCLEOTIDE SEQUENCE [LARGE SCALE GENOMIC DNA]</scope>
    <source>
        <strain evidence="8 9">KACC 14949</strain>
    </source>
</reference>
<dbReference type="InterPro" id="IPR007627">
    <property type="entry name" value="RNA_pol_sigma70_r2"/>
</dbReference>
<evidence type="ECO:0000313" key="8">
    <source>
        <dbReference type="EMBL" id="PCG08951.1"/>
    </source>
</evidence>
<evidence type="ECO:0000259" key="5">
    <source>
        <dbReference type="Pfam" id="PF04539"/>
    </source>
</evidence>
<dbReference type="NCBIfam" id="TIGR02479">
    <property type="entry name" value="FliA_WhiG"/>
    <property type="match status" value="1"/>
</dbReference>
<evidence type="ECO:0000256" key="4">
    <source>
        <dbReference type="ARBA" id="ARBA00023163"/>
    </source>
</evidence>
<keyword evidence="2" id="KW-0731">Sigma factor</keyword>
<dbReference type="CDD" id="cd06171">
    <property type="entry name" value="Sigma70_r4"/>
    <property type="match status" value="1"/>
</dbReference>
<dbReference type="AlphaFoldDB" id="A0A2A4HY35"/>
<evidence type="ECO:0000256" key="1">
    <source>
        <dbReference type="ARBA" id="ARBA00023015"/>
    </source>
</evidence>
<dbReference type="GO" id="GO:0006352">
    <property type="term" value="P:DNA-templated transcription initiation"/>
    <property type="evidence" value="ECO:0007669"/>
    <property type="project" value="InterPro"/>
</dbReference>
<dbReference type="SUPFAM" id="SSF88659">
    <property type="entry name" value="Sigma3 and sigma4 domains of RNA polymerase sigma factors"/>
    <property type="match status" value="2"/>
</dbReference>
<dbReference type="EMBL" id="NWVD01000003">
    <property type="protein sequence ID" value="PCG08951.1"/>
    <property type="molecule type" value="Genomic_DNA"/>
</dbReference>
<dbReference type="InterPro" id="IPR014284">
    <property type="entry name" value="RNA_pol_sigma-70_dom"/>
</dbReference>
<feature type="domain" description="RNA polymerase sigma-70 region 2" evidence="6">
    <location>
        <begin position="35"/>
        <end position="106"/>
    </location>
</feature>
<dbReference type="GO" id="GO:0016987">
    <property type="term" value="F:sigma factor activity"/>
    <property type="evidence" value="ECO:0007669"/>
    <property type="project" value="UniProtKB-KW"/>
</dbReference>
<evidence type="ECO:0000256" key="3">
    <source>
        <dbReference type="ARBA" id="ARBA00023125"/>
    </source>
</evidence>
<feature type="domain" description="RNA polymerase sigma-70 region 4" evidence="7">
    <location>
        <begin position="199"/>
        <end position="248"/>
    </location>
</feature>
<keyword evidence="3" id="KW-0238">DNA-binding</keyword>
<dbReference type="GO" id="GO:0003899">
    <property type="term" value="F:DNA-directed RNA polymerase activity"/>
    <property type="evidence" value="ECO:0007669"/>
    <property type="project" value="InterPro"/>
</dbReference>
<keyword evidence="4" id="KW-0804">Transcription</keyword>
<name>A0A2A4HY35_9SPHN</name>
<protein>
    <submittedName>
        <fullName evidence="8">FliA/WhiG family RNA polymerase sigma factor</fullName>
    </submittedName>
</protein>
<dbReference type="Pfam" id="PF04539">
    <property type="entry name" value="Sigma70_r3"/>
    <property type="match status" value="1"/>
</dbReference>
<dbReference type="Pfam" id="PF04542">
    <property type="entry name" value="Sigma70_r2"/>
    <property type="match status" value="1"/>
</dbReference>
<keyword evidence="9" id="KW-1185">Reference proteome</keyword>
<dbReference type="GO" id="GO:0003677">
    <property type="term" value="F:DNA binding"/>
    <property type="evidence" value="ECO:0007669"/>
    <property type="project" value="UniProtKB-KW"/>
</dbReference>
<dbReference type="Pfam" id="PF04545">
    <property type="entry name" value="Sigma70_r4"/>
    <property type="match status" value="1"/>
</dbReference>
<dbReference type="InterPro" id="IPR012845">
    <property type="entry name" value="RNA_pol_sigma_FliA_WhiG"/>
</dbReference>
<dbReference type="SUPFAM" id="SSF88946">
    <property type="entry name" value="Sigma2 domain of RNA polymerase sigma factors"/>
    <property type="match status" value="1"/>
</dbReference>
<dbReference type="PANTHER" id="PTHR30385:SF7">
    <property type="entry name" value="RNA POLYMERASE SIGMA FACTOR FLIA"/>
    <property type="match status" value="1"/>
</dbReference>
<dbReference type="InterPro" id="IPR007624">
    <property type="entry name" value="RNA_pol_sigma70_r3"/>
</dbReference>
<dbReference type="RefSeq" id="WP_066486508.1">
    <property type="nucleotide sequence ID" value="NZ_JAIEOT010000051.1"/>
</dbReference>
<evidence type="ECO:0000313" key="9">
    <source>
        <dbReference type="Proteomes" id="UP000218784"/>
    </source>
</evidence>
<organism evidence="8 9">
    <name type="scientific">Sphingomonas ginsenosidimutans</name>
    <dbReference type="NCBI Taxonomy" id="862134"/>
    <lineage>
        <taxon>Bacteria</taxon>
        <taxon>Pseudomonadati</taxon>
        <taxon>Pseudomonadota</taxon>
        <taxon>Alphaproteobacteria</taxon>
        <taxon>Sphingomonadales</taxon>
        <taxon>Sphingomonadaceae</taxon>
        <taxon>Sphingomonas</taxon>
    </lineage>
</organism>
<comment type="caution">
    <text evidence="8">The sequence shown here is derived from an EMBL/GenBank/DDBJ whole genome shotgun (WGS) entry which is preliminary data.</text>
</comment>
<evidence type="ECO:0000259" key="6">
    <source>
        <dbReference type="Pfam" id="PF04542"/>
    </source>
</evidence>
<dbReference type="NCBIfam" id="TIGR02937">
    <property type="entry name" value="sigma70-ECF"/>
    <property type="match status" value="1"/>
</dbReference>
<dbReference type="InterPro" id="IPR013324">
    <property type="entry name" value="RNA_pol_sigma_r3/r4-like"/>
</dbReference>
<keyword evidence="1" id="KW-0805">Transcription regulation</keyword>
<proteinExistence type="predicted"/>
<gene>
    <name evidence="8" type="ORF">COA17_08540</name>
</gene>
<sequence length="255" mass="28294">MSAEPMKGAFANATPLESAPLTYSPRARARDDNALVQTHLPLVRRLAWHVHGSVSTAIEVEDLIQVGLVALVEAIATFEDRGQVTLKQYLVTRLRGAMIDELRRHAAMTRGAIRRRRDYARAVNHLSGELGRAPTDRELAERLGVTVEKMRAEYAAAEAVKYESIDEVYADDQPWFASDTPDAFEQLSEAQTRDRLIAAIATLPEREQMVIQLYHVEELNLEEIGQVLGVGSARVCQIKASAHARLKKAMQRGAG</sequence>
<dbReference type="Proteomes" id="UP000218784">
    <property type="component" value="Unassembled WGS sequence"/>
</dbReference>
<dbReference type="Gene3D" id="1.20.140.160">
    <property type="match status" value="1"/>
</dbReference>
<feature type="domain" description="RNA polymerase sigma-70 region 3" evidence="5">
    <location>
        <begin position="116"/>
        <end position="152"/>
    </location>
</feature>
<accession>A0A2A4HY35</accession>
<evidence type="ECO:0000259" key="7">
    <source>
        <dbReference type="Pfam" id="PF04545"/>
    </source>
</evidence>
<dbReference type="PIRSF" id="PIRSF000770">
    <property type="entry name" value="RNA_pol_sigma-SigE/K"/>
    <property type="match status" value="1"/>
</dbReference>
<dbReference type="InterPro" id="IPR013325">
    <property type="entry name" value="RNA_pol_sigma_r2"/>
</dbReference>